<organism evidence="1 2">
    <name type="scientific">Halalkalibacter alkalisediminis</name>
    <dbReference type="NCBI Taxonomy" id="935616"/>
    <lineage>
        <taxon>Bacteria</taxon>
        <taxon>Bacillati</taxon>
        <taxon>Bacillota</taxon>
        <taxon>Bacilli</taxon>
        <taxon>Bacillales</taxon>
        <taxon>Bacillaceae</taxon>
        <taxon>Halalkalibacter</taxon>
    </lineage>
</organism>
<protein>
    <submittedName>
        <fullName evidence="1">Uncharacterized protein</fullName>
    </submittedName>
</protein>
<dbReference type="EMBL" id="JBHLTR010000007">
    <property type="protein sequence ID" value="MFC0558972.1"/>
    <property type="molecule type" value="Genomic_DNA"/>
</dbReference>
<comment type="caution">
    <text evidence="1">The sequence shown here is derived from an EMBL/GenBank/DDBJ whole genome shotgun (WGS) entry which is preliminary data.</text>
</comment>
<proteinExistence type="predicted"/>
<evidence type="ECO:0000313" key="2">
    <source>
        <dbReference type="Proteomes" id="UP001589833"/>
    </source>
</evidence>
<name>A0ABV6NDY3_9BACI</name>
<dbReference type="RefSeq" id="WP_273845025.1">
    <property type="nucleotide sequence ID" value="NZ_JAQQWT010000011.1"/>
</dbReference>
<accession>A0ABV6NDY3</accession>
<evidence type="ECO:0000313" key="1">
    <source>
        <dbReference type="EMBL" id="MFC0558972.1"/>
    </source>
</evidence>
<sequence length="55" mass="6395">MEYQNLEDTVHVKVNAFLEEQIAYYEALWGWGKYAKGSASNFYVVIKTGERGNYL</sequence>
<keyword evidence="2" id="KW-1185">Reference proteome</keyword>
<reference evidence="1 2" key="1">
    <citation type="submission" date="2024-09" db="EMBL/GenBank/DDBJ databases">
        <authorList>
            <person name="Sun Q."/>
            <person name="Mori K."/>
        </authorList>
    </citation>
    <scope>NUCLEOTIDE SEQUENCE [LARGE SCALE GENOMIC DNA]</scope>
    <source>
        <strain evidence="1 2">NCAIM B.02301</strain>
    </source>
</reference>
<gene>
    <name evidence="1" type="ORF">ACFFH4_07895</name>
</gene>
<dbReference type="Proteomes" id="UP001589833">
    <property type="component" value="Unassembled WGS sequence"/>
</dbReference>